<dbReference type="Gene3D" id="3.40.50.620">
    <property type="entry name" value="HUPs"/>
    <property type="match status" value="1"/>
</dbReference>
<evidence type="ECO:0000256" key="3">
    <source>
        <dbReference type="ARBA" id="ARBA00022004"/>
    </source>
</evidence>
<reference evidence="11 12" key="1">
    <citation type="journal article" date="2015" name="Proc. Natl. Acad. Sci. U.S.A.">
        <title>Expanded metabolic versatility of ubiquitous nitrite-oxidizing bacteria from the genus Nitrospira.</title>
        <authorList>
            <person name="Koch H."/>
            <person name="Lucker S."/>
            <person name="Albertsen M."/>
            <person name="Kitzinger K."/>
            <person name="Herbold C."/>
            <person name="Spieck E."/>
            <person name="Nielsen P.H."/>
            <person name="Wagner M."/>
            <person name="Daims H."/>
        </authorList>
    </citation>
    <scope>NUCLEOTIDE SEQUENCE [LARGE SCALE GENOMIC DNA]</scope>
    <source>
        <strain evidence="11 12">NSP M-1</strain>
    </source>
</reference>
<feature type="domain" description="Phosphoadenosine phosphosulphate reductase" evidence="10">
    <location>
        <begin position="25"/>
        <end position="221"/>
    </location>
</feature>
<dbReference type="PANTHER" id="PTHR43196">
    <property type="entry name" value="SULFATE ADENYLYLTRANSFERASE SUBUNIT 2"/>
    <property type="match status" value="1"/>
</dbReference>
<dbReference type="GO" id="GO:0004781">
    <property type="term" value="F:sulfate adenylyltransferase (ATP) activity"/>
    <property type="evidence" value="ECO:0007669"/>
    <property type="project" value="UniProtKB-EC"/>
</dbReference>
<evidence type="ECO:0000256" key="4">
    <source>
        <dbReference type="ARBA" id="ARBA00022679"/>
    </source>
</evidence>
<name>A0A0K2GET3_NITMO</name>
<dbReference type="GO" id="GO:0005524">
    <property type="term" value="F:ATP binding"/>
    <property type="evidence" value="ECO:0007669"/>
    <property type="project" value="UniProtKB-KW"/>
</dbReference>
<dbReference type="STRING" id="42253.NITMOv2_2964"/>
<evidence type="ECO:0000256" key="7">
    <source>
        <dbReference type="ARBA" id="ARBA00022840"/>
    </source>
</evidence>
<evidence type="ECO:0000256" key="6">
    <source>
        <dbReference type="ARBA" id="ARBA00022741"/>
    </source>
</evidence>
<dbReference type="PANTHER" id="PTHR43196:SF1">
    <property type="entry name" value="SULFATE ADENYLYLTRANSFERASE SUBUNIT 2"/>
    <property type="match status" value="1"/>
</dbReference>
<dbReference type="PIRSF" id="PIRSF002936">
    <property type="entry name" value="CysDAde_trans"/>
    <property type="match status" value="1"/>
</dbReference>
<evidence type="ECO:0000256" key="9">
    <source>
        <dbReference type="ARBA" id="ARBA00031812"/>
    </source>
</evidence>
<comment type="similarity">
    <text evidence="1">Belongs to the PAPS reductase family. CysD subfamily.</text>
</comment>
<keyword evidence="4 11" id="KW-0808">Transferase</keyword>
<proteinExistence type="inferred from homology"/>
<keyword evidence="6" id="KW-0547">Nucleotide-binding</keyword>
<protein>
    <recommendedName>
        <fullName evidence="3">Sulfate adenylyltransferase subunit 2</fullName>
        <ecNumber evidence="2">2.7.7.4</ecNumber>
    </recommendedName>
    <alternativeName>
        <fullName evidence="8">ATP-sulfurylase small subunit</fullName>
    </alternativeName>
    <alternativeName>
        <fullName evidence="9">Sulfate adenylate transferase</fullName>
    </alternativeName>
</protein>
<dbReference type="AlphaFoldDB" id="A0A0K2GET3"/>
<keyword evidence="5 11" id="KW-0548">Nucleotidyltransferase</keyword>
<dbReference type="InterPro" id="IPR050128">
    <property type="entry name" value="Sulfate_adenylyltrnsfr_sub2"/>
</dbReference>
<dbReference type="InterPro" id="IPR011784">
    <property type="entry name" value="SO4_adenylTrfase_ssu"/>
</dbReference>
<keyword evidence="12" id="KW-1185">Reference proteome</keyword>
<evidence type="ECO:0000256" key="2">
    <source>
        <dbReference type="ARBA" id="ARBA00012391"/>
    </source>
</evidence>
<dbReference type="GO" id="GO:0000103">
    <property type="term" value="P:sulfate assimilation"/>
    <property type="evidence" value="ECO:0007669"/>
    <property type="project" value="InterPro"/>
</dbReference>
<dbReference type="KEGG" id="nmv:NITMOv2_2964"/>
<dbReference type="EMBL" id="CP011801">
    <property type="protein sequence ID" value="ALA59369.1"/>
    <property type="molecule type" value="Genomic_DNA"/>
</dbReference>
<accession>A0A0K2GET3</accession>
<keyword evidence="7" id="KW-0067">ATP-binding</keyword>
<dbReference type="PATRIC" id="fig|42253.5.peg.2929"/>
<dbReference type="RefSeq" id="WP_053380391.1">
    <property type="nucleotide sequence ID" value="NZ_CP011801.1"/>
</dbReference>
<evidence type="ECO:0000313" key="11">
    <source>
        <dbReference type="EMBL" id="ALA59369.1"/>
    </source>
</evidence>
<evidence type="ECO:0000256" key="1">
    <source>
        <dbReference type="ARBA" id="ARBA00008885"/>
    </source>
</evidence>
<dbReference type="EC" id="2.7.7.4" evidence="2"/>
<gene>
    <name evidence="11" type="primary">cysD</name>
    <name evidence="11" type="ORF">NITMOv2_2964</name>
</gene>
<dbReference type="Proteomes" id="UP000069205">
    <property type="component" value="Chromosome"/>
</dbReference>
<dbReference type="OrthoDB" id="9772604at2"/>
<evidence type="ECO:0000256" key="8">
    <source>
        <dbReference type="ARBA" id="ARBA00030256"/>
    </source>
</evidence>
<dbReference type="Pfam" id="PF01507">
    <property type="entry name" value="PAPS_reduct"/>
    <property type="match status" value="1"/>
</dbReference>
<organism evidence="11 12">
    <name type="scientific">Nitrospira moscoviensis</name>
    <dbReference type="NCBI Taxonomy" id="42253"/>
    <lineage>
        <taxon>Bacteria</taxon>
        <taxon>Pseudomonadati</taxon>
        <taxon>Nitrospirota</taxon>
        <taxon>Nitrospiria</taxon>
        <taxon>Nitrospirales</taxon>
        <taxon>Nitrospiraceae</taxon>
        <taxon>Nitrospira</taxon>
    </lineage>
</organism>
<evidence type="ECO:0000256" key="5">
    <source>
        <dbReference type="ARBA" id="ARBA00022695"/>
    </source>
</evidence>
<evidence type="ECO:0000259" key="10">
    <source>
        <dbReference type="Pfam" id="PF01507"/>
    </source>
</evidence>
<dbReference type="InterPro" id="IPR002500">
    <property type="entry name" value="PAPS_reduct_dom"/>
</dbReference>
<evidence type="ECO:0000313" key="12">
    <source>
        <dbReference type="Proteomes" id="UP000069205"/>
    </source>
</evidence>
<dbReference type="NCBIfam" id="NF003587">
    <property type="entry name" value="PRK05253.1"/>
    <property type="match status" value="1"/>
</dbReference>
<sequence length="265" mass="30667">MNHLRQLEDQSVFILREAYKHFDRLAMLWSMGKDSTVLLWLTRKAFFGHVPFPLIHIDTGYEIPELLEYRDRIVREWRLRLVVGQNQTALAAGMNPTMGRVTCCSALKIEALKQTIAEQGFTAIILGIRADEEGTRAKERYFSPRDHHGEWDFRDQPPELWDQYKTSFPDGTHLRIHPLLDWTEVNIWEYLQFEKIPLPSLYFDQGTGRRYRSLGCVPCTATVESTACTVEDIIGELRTTTVAERAGRAQDEGRGMEVLRKLGHM</sequence>
<dbReference type="SUPFAM" id="SSF52402">
    <property type="entry name" value="Adenine nucleotide alpha hydrolases-like"/>
    <property type="match status" value="1"/>
</dbReference>
<dbReference type="InterPro" id="IPR014729">
    <property type="entry name" value="Rossmann-like_a/b/a_fold"/>
</dbReference>